<reference evidence="3" key="1">
    <citation type="submission" date="2016-10" db="EMBL/GenBank/DDBJ databases">
        <authorList>
            <person name="Varghese N."/>
            <person name="Submissions S."/>
        </authorList>
    </citation>
    <scope>NUCLEOTIDE SEQUENCE [LARGE SCALE GENOMIC DNA]</scope>
    <source>
        <strain evidence="3">DSM 19315</strain>
    </source>
</reference>
<feature type="domain" description="Calcineurin-like phosphoesterase" evidence="1">
    <location>
        <begin position="55"/>
        <end position="209"/>
    </location>
</feature>
<gene>
    <name evidence="2" type="ORF">SAMN04487988_101420</name>
</gene>
<dbReference type="Gene3D" id="3.60.21.10">
    <property type="match status" value="1"/>
</dbReference>
<dbReference type="PANTHER" id="PTHR43143">
    <property type="entry name" value="METALLOPHOSPHOESTERASE, CALCINEURIN SUPERFAMILY"/>
    <property type="match status" value="1"/>
</dbReference>
<accession>A0A1I2P2P6</accession>
<keyword evidence="3" id="KW-1185">Reference proteome</keyword>
<proteinExistence type="predicted"/>
<organism evidence="2 3">
    <name type="scientific">Algoriphagus hitonicola</name>
    <dbReference type="NCBI Taxonomy" id="435880"/>
    <lineage>
        <taxon>Bacteria</taxon>
        <taxon>Pseudomonadati</taxon>
        <taxon>Bacteroidota</taxon>
        <taxon>Cytophagia</taxon>
        <taxon>Cytophagales</taxon>
        <taxon>Cyclobacteriaceae</taxon>
        <taxon>Algoriphagus</taxon>
    </lineage>
</organism>
<dbReference type="RefSeq" id="WP_177188404.1">
    <property type="nucleotide sequence ID" value="NZ_FOPC01000001.1"/>
</dbReference>
<dbReference type="InterPro" id="IPR051918">
    <property type="entry name" value="STPP_CPPED1"/>
</dbReference>
<evidence type="ECO:0000259" key="1">
    <source>
        <dbReference type="Pfam" id="PF00149"/>
    </source>
</evidence>
<name>A0A1I2P2P6_9BACT</name>
<dbReference type="AlphaFoldDB" id="A0A1I2P2P6"/>
<dbReference type="EMBL" id="FOPC01000001">
    <property type="protein sequence ID" value="SFG10338.1"/>
    <property type="molecule type" value="Genomic_DNA"/>
</dbReference>
<dbReference type="GO" id="GO:0016787">
    <property type="term" value="F:hydrolase activity"/>
    <property type="evidence" value="ECO:0007669"/>
    <property type="project" value="InterPro"/>
</dbReference>
<dbReference type="STRING" id="435880.SAMN04487988_101420"/>
<sequence>MQRRPFLQKISLIGSSLMTMPFLLYGKMDFPKTTKIKFITASDGHFGQPDTDFEASHQQLIDAINQEESVDFVVFNGDLIHDDPKWMPEVKKVYDQLSVPYFTCRGNHDRVSLGAWEEIWGRPSNYAFVHQESLGIILLDCSNETGEYLCADLEFATAKLEEFKSMEQVFVFIHISQNDWTRHGVACKDFLDLVTSYPNVKATFHGHDHDVDGQMLYKKKPFLWSGHFGGSWGNPFPSYRVCEIGDDGKTATYLKTVKEGMILNGHNL</sequence>
<dbReference type="Proteomes" id="UP000199642">
    <property type="component" value="Unassembled WGS sequence"/>
</dbReference>
<dbReference type="InterPro" id="IPR029052">
    <property type="entry name" value="Metallo-depent_PP-like"/>
</dbReference>
<protein>
    <submittedName>
        <fullName evidence="2">Calcineurin-like phosphoesterase</fullName>
    </submittedName>
</protein>
<dbReference type="Pfam" id="PF00149">
    <property type="entry name" value="Metallophos"/>
    <property type="match status" value="1"/>
</dbReference>
<dbReference type="SUPFAM" id="SSF56300">
    <property type="entry name" value="Metallo-dependent phosphatases"/>
    <property type="match status" value="1"/>
</dbReference>
<dbReference type="PANTHER" id="PTHR43143:SF1">
    <property type="entry name" value="SERINE_THREONINE-PROTEIN PHOSPHATASE CPPED1"/>
    <property type="match status" value="1"/>
</dbReference>
<evidence type="ECO:0000313" key="3">
    <source>
        <dbReference type="Proteomes" id="UP000199642"/>
    </source>
</evidence>
<evidence type="ECO:0000313" key="2">
    <source>
        <dbReference type="EMBL" id="SFG10338.1"/>
    </source>
</evidence>
<dbReference type="InterPro" id="IPR004843">
    <property type="entry name" value="Calcineurin-like_PHP"/>
</dbReference>